<reference evidence="1 2" key="1">
    <citation type="journal article" date="2015" name="Genome Announc.">
        <title>Expanding the biotechnology potential of lactobacilli through comparative genomics of 213 strains and associated genera.</title>
        <authorList>
            <person name="Sun Z."/>
            <person name="Harris H.M."/>
            <person name="McCann A."/>
            <person name="Guo C."/>
            <person name="Argimon S."/>
            <person name="Zhang W."/>
            <person name="Yang X."/>
            <person name="Jeffery I.B."/>
            <person name="Cooney J.C."/>
            <person name="Kagawa T.F."/>
            <person name="Liu W."/>
            <person name="Song Y."/>
            <person name="Salvetti E."/>
            <person name="Wrobel A."/>
            <person name="Rasinkangas P."/>
            <person name="Parkhill J."/>
            <person name="Rea M.C."/>
            <person name="O'Sullivan O."/>
            <person name="Ritari J."/>
            <person name="Douillard F.P."/>
            <person name="Paul Ross R."/>
            <person name="Yang R."/>
            <person name="Briner A.E."/>
            <person name="Felis G.E."/>
            <person name="de Vos W.M."/>
            <person name="Barrangou R."/>
            <person name="Klaenhammer T.R."/>
            <person name="Caufield P.W."/>
            <person name="Cui Y."/>
            <person name="Zhang H."/>
            <person name="O'Toole P.W."/>
        </authorList>
    </citation>
    <scope>NUCLEOTIDE SEQUENCE [LARGE SCALE GENOMIC DNA]</scope>
    <source>
        <strain evidence="1 2">DSM 22408</strain>
    </source>
</reference>
<dbReference type="eggNOG" id="ENOG5030AWM">
    <property type="taxonomic scope" value="Bacteria"/>
</dbReference>
<dbReference type="AlphaFoldDB" id="A0A0R2KWE8"/>
<dbReference type="GO" id="GO:0006355">
    <property type="term" value="P:regulation of DNA-templated transcription"/>
    <property type="evidence" value="ECO:0007669"/>
    <property type="project" value="InterPro"/>
</dbReference>
<dbReference type="STRING" id="1122146.IV53_GL000222"/>
<protein>
    <submittedName>
        <fullName evidence="1">Uncharacterized protein</fullName>
    </submittedName>
</protein>
<gene>
    <name evidence="1" type="ORF">IV53_GL000222</name>
</gene>
<evidence type="ECO:0000313" key="2">
    <source>
        <dbReference type="Proteomes" id="UP000051500"/>
    </source>
</evidence>
<dbReference type="Proteomes" id="UP000051500">
    <property type="component" value="Unassembled WGS sequence"/>
</dbReference>
<keyword evidence="2" id="KW-1185">Reference proteome</keyword>
<comment type="caution">
    <text evidence="1">The sequence shown here is derived from an EMBL/GenBank/DDBJ whole genome shotgun (WGS) entry which is preliminary data.</text>
</comment>
<dbReference type="PATRIC" id="fig|1122146.4.peg.224"/>
<organism evidence="1 2">
    <name type="scientific">Ligilactobacillus ceti DSM 22408</name>
    <dbReference type="NCBI Taxonomy" id="1122146"/>
    <lineage>
        <taxon>Bacteria</taxon>
        <taxon>Bacillati</taxon>
        <taxon>Bacillota</taxon>
        <taxon>Bacilli</taxon>
        <taxon>Lactobacillales</taxon>
        <taxon>Lactobacillaceae</taxon>
        <taxon>Ligilactobacillus</taxon>
    </lineage>
</organism>
<name>A0A0R2KWE8_9LACO</name>
<sequence>MEYCEFYAIDLEEIKTNPEITEHIIKKQALLESLIQGYREMSEINQDICQEFLSCDDCEAIIQLEIEQEEDQE</sequence>
<dbReference type="EMBL" id="JQBZ01000002">
    <property type="protein sequence ID" value="KRN90580.1"/>
    <property type="molecule type" value="Genomic_DNA"/>
</dbReference>
<accession>A0A0R2KWE8</accession>
<evidence type="ECO:0000313" key="1">
    <source>
        <dbReference type="EMBL" id="KRN90580.1"/>
    </source>
</evidence>
<dbReference type="Gene3D" id="1.10.1220.10">
    <property type="entry name" value="Met repressor-like"/>
    <property type="match status" value="1"/>
</dbReference>
<proteinExistence type="predicted"/>
<dbReference type="InterPro" id="IPR013321">
    <property type="entry name" value="Arc_rbn_hlx_hlx"/>
</dbReference>